<dbReference type="GO" id="GO:0014003">
    <property type="term" value="P:oligodendrocyte development"/>
    <property type="evidence" value="ECO:0007669"/>
    <property type="project" value="TreeGrafter"/>
</dbReference>
<protein>
    <recommendedName>
        <fullName evidence="14">PR domain zinc finger protein 8</fullName>
    </recommendedName>
    <alternativeName>
        <fullName evidence="15">PR domain-containing protein 8</fullName>
    </alternativeName>
</protein>
<proteinExistence type="predicted"/>
<reference evidence="18" key="2">
    <citation type="submission" date="2025-09" db="UniProtKB">
        <authorList>
            <consortium name="Ensembl"/>
        </authorList>
    </citation>
    <scope>IDENTIFICATION</scope>
</reference>
<dbReference type="InterPro" id="IPR001214">
    <property type="entry name" value="SET_dom"/>
</dbReference>
<keyword evidence="3" id="KW-0808">Transferase</keyword>
<dbReference type="Proteomes" id="UP000472273">
    <property type="component" value="Unplaced"/>
</dbReference>
<keyword evidence="2" id="KW-0489">Methyltransferase</keyword>
<dbReference type="GO" id="GO:0008270">
    <property type="term" value="F:zinc ion binding"/>
    <property type="evidence" value="ECO:0007669"/>
    <property type="project" value="UniProtKB-KW"/>
</dbReference>
<evidence type="ECO:0000313" key="18">
    <source>
        <dbReference type="Ensembl" id="ENSPTXP00000025908.1"/>
    </source>
</evidence>
<evidence type="ECO:0000256" key="11">
    <source>
        <dbReference type="ARBA" id="ARBA00023125"/>
    </source>
</evidence>
<gene>
    <name evidence="18" type="primary">PRDM8</name>
</gene>
<dbReference type="CDD" id="cd19192">
    <property type="entry name" value="PR-SET_PRDM8"/>
    <property type="match status" value="1"/>
</dbReference>
<evidence type="ECO:0000256" key="9">
    <source>
        <dbReference type="ARBA" id="ARBA00022902"/>
    </source>
</evidence>
<evidence type="ECO:0000256" key="7">
    <source>
        <dbReference type="ARBA" id="ARBA00022771"/>
    </source>
</evidence>
<dbReference type="Gene3D" id="2.170.270.10">
    <property type="entry name" value="SET domain"/>
    <property type="match status" value="1"/>
</dbReference>
<dbReference type="GO" id="GO:0032259">
    <property type="term" value="P:methylation"/>
    <property type="evidence" value="ECO:0007669"/>
    <property type="project" value="UniProtKB-KW"/>
</dbReference>
<keyword evidence="9" id="KW-0524">Neurogenesis</keyword>
<evidence type="ECO:0000256" key="12">
    <source>
        <dbReference type="ARBA" id="ARBA00023163"/>
    </source>
</evidence>
<keyword evidence="10" id="KW-0805">Transcription regulation</keyword>
<sequence>MDESGVPRSIWDGDAKAVQQCLTDIFTSVYTTCDIPENAIFGPCVLSHTSLYDSIAFVALKSTDKRTVPYIFRVDTSAANSSSEGLMWLRLVQSARDKEEQNLEAYIKNGQLFYRSLRRIAKDEELLVWYGKDLTELLLLSPTRSPSKMKASSPHTCLDCGQRFQFEFPYVAHLRFRCPKRLPGADSRSEGAGGGIGPGGGGGGGGGGLPKQKLGGGRGCGGGGGGRGPPPAPTAFGSDAAAALLHLALPAGSELVRQVQRLFPHDVRPGVPHALPPQEGVRAGAAGEETAGGEAQVSHLQRVLPRAPPPLAAHDVAQLNPHTHARARAHAPGAAALANRDLPRAQTHAPPALRFRSWRFCAFCKDCGRAWVGAGRRGAFLQGVGRKDGGFPQGGSQLIEKVVA</sequence>
<evidence type="ECO:0000256" key="10">
    <source>
        <dbReference type="ARBA" id="ARBA00023015"/>
    </source>
</evidence>
<organism evidence="18 19">
    <name type="scientific">Pseudonaja textilis</name>
    <name type="common">Eastern brown snake</name>
    <dbReference type="NCBI Taxonomy" id="8673"/>
    <lineage>
        <taxon>Eukaryota</taxon>
        <taxon>Metazoa</taxon>
        <taxon>Chordata</taxon>
        <taxon>Craniata</taxon>
        <taxon>Vertebrata</taxon>
        <taxon>Euteleostomi</taxon>
        <taxon>Lepidosauria</taxon>
        <taxon>Squamata</taxon>
        <taxon>Bifurcata</taxon>
        <taxon>Unidentata</taxon>
        <taxon>Episquamata</taxon>
        <taxon>Toxicofera</taxon>
        <taxon>Serpentes</taxon>
        <taxon>Colubroidea</taxon>
        <taxon>Elapidae</taxon>
        <taxon>Hydrophiinae</taxon>
        <taxon>Pseudonaja</taxon>
    </lineage>
</organism>
<dbReference type="PROSITE" id="PS50280">
    <property type="entry name" value="SET"/>
    <property type="match status" value="1"/>
</dbReference>
<evidence type="ECO:0000256" key="15">
    <source>
        <dbReference type="ARBA" id="ARBA00082172"/>
    </source>
</evidence>
<dbReference type="InterPro" id="IPR046341">
    <property type="entry name" value="SET_dom_sf"/>
</dbReference>
<dbReference type="GO" id="GO:0021957">
    <property type="term" value="P:corticospinal tract morphogenesis"/>
    <property type="evidence" value="ECO:0007669"/>
    <property type="project" value="Ensembl"/>
</dbReference>
<dbReference type="InterPro" id="IPR044402">
    <property type="entry name" value="PRDM8-like_PR/SET"/>
</dbReference>
<dbReference type="Ensembl" id="ENSPTXT00000026711.1">
    <property type="protein sequence ID" value="ENSPTXP00000025908.1"/>
    <property type="gene ID" value="ENSPTXG00000017992.1"/>
</dbReference>
<evidence type="ECO:0000313" key="19">
    <source>
        <dbReference type="Proteomes" id="UP000472273"/>
    </source>
</evidence>
<comment type="subcellular location">
    <subcellularLocation>
        <location evidence="1">Nucleus</location>
    </subcellularLocation>
</comment>
<evidence type="ECO:0000259" key="17">
    <source>
        <dbReference type="PROSITE" id="PS50280"/>
    </source>
</evidence>
<dbReference type="GeneTree" id="ENSGT00890000139463"/>
<dbReference type="GO" id="GO:0046974">
    <property type="term" value="F:histone H3K9 methyltransferase activity"/>
    <property type="evidence" value="ECO:0007669"/>
    <property type="project" value="Ensembl"/>
</dbReference>
<dbReference type="GO" id="GO:0003714">
    <property type="term" value="F:transcription corepressor activity"/>
    <property type="evidence" value="ECO:0007669"/>
    <property type="project" value="Ensembl"/>
</dbReference>
<dbReference type="GO" id="GO:0003682">
    <property type="term" value="F:chromatin binding"/>
    <property type="evidence" value="ECO:0007669"/>
    <property type="project" value="Ensembl"/>
</dbReference>
<evidence type="ECO:0000256" key="5">
    <source>
        <dbReference type="ARBA" id="ARBA00022723"/>
    </source>
</evidence>
<dbReference type="OMA" id="SPSMHAF"/>
<accession>A0A670ZSZ6</accession>
<evidence type="ECO:0000256" key="2">
    <source>
        <dbReference type="ARBA" id="ARBA00022603"/>
    </source>
</evidence>
<evidence type="ECO:0000256" key="14">
    <source>
        <dbReference type="ARBA" id="ARBA00067591"/>
    </source>
</evidence>
<dbReference type="GO" id="GO:0016604">
    <property type="term" value="C:nuclear body"/>
    <property type="evidence" value="ECO:0007669"/>
    <property type="project" value="Ensembl"/>
</dbReference>
<dbReference type="InterPro" id="IPR052296">
    <property type="entry name" value="TR-Histone_Methyltrans"/>
</dbReference>
<feature type="region of interest" description="Disordered" evidence="16">
    <location>
        <begin position="184"/>
        <end position="237"/>
    </location>
</feature>
<keyword evidence="19" id="KW-1185">Reference proteome</keyword>
<name>A0A670ZSZ6_PSETE</name>
<evidence type="ECO:0000256" key="3">
    <source>
        <dbReference type="ARBA" id="ARBA00022679"/>
    </source>
</evidence>
<keyword evidence="13" id="KW-0539">Nucleus</keyword>
<keyword evidence="11" id="KW-0238">DNA-binding</keyword>
<dbReference type="PANTHER" id="PTHR16516">
    <property type="entry name" value="AGAP007109-PA"/>
    <property type="match status" value="1"/>
</dbReference>
<evidence type="ECO:0000256" key="13">
    <source>
        <dbReference type="ARBA" id="ARBA00023242"/>
    </source>
</evidence>
<feature type="compositionally biased region" description="Low complexity" evidence="16">
    <location>
        <begin position="279"/>
        <end position="293"/>
    </location>
</feature>
<keyword evidence="7" id="KW-0863">Zinc-finger</keyword>
<reference evidence="18" key="1">
    <citation type="submission" date="2025-08" db="UniProtKB">
        <authorList>
            <consortium name="Ensembl"/>
        </authorList>
    </citation>
    <scope>IDENTIFICATION</scope>
</reference>
<feature type="domain" description="SET" evidence="17">
    <location>
        <begin position="16"/>
        <end position="131"/>
    </location>
</feature>
<dbReference type="FunFam" id="2.170.270.10:FF:000012">
    <property type="entry name" value="PR domain zinc finger protein 8"/>
    <property type="match status" value="1"/>
</dbReference>
<evidence type="ECO:0000256" key="8">
    <source>
        <dbReference type="ARBA" id="ARBA00022833"/>
    </source>
</evidence>
<keyword evidence="4" id="KW-0949">S-adenosyl-L-methionine</keyword>
<dbReference type="Pfam" id="PF21549">
    <property type="entry name" value="PRDM2_PR"/>
    <property type="match status" value="1"/>
</dbReference>
<evidence type="ECO:0000256" key="16">
    <source>
        <dbReference type="SAM" id="MobiDB-lite"/>
    </source>
</evidence>
<evidence type="ECO:0000256" key="1">
    <source>
        <dbReference type="ARBA" id="ARBA00004123"/>
    </source>
</evidence>
<dbReference type="GO" id="GO:0003677">
    <property type="term" value="F:DNA binding"/>
    <property type="evidence" value="ECO:0007669"/>
    <property type="project" value="UniProtKB-KW"/>
</dbReference>
<keyword evidence="12" id="KW-0804">Transcription</keyword>
<keyword evidence="5" id="KW-0479">Metal-binding</keyword>
<dbReference type="PANTHER" id="PTHR16516:SF7">
    <property type="entry name" value="PR DOMAIN ZINC FINGER PROTEIN 8"/>
    <property type="match status" value="1"/>
</dbReference>
<feature type="compositionally biased region" description="Gly residues" evidence="16">
    <location>
        <begin position="191"/>
        <end position="227"/>
    </location>
</feature>
<keyword evidence="8" id="KW-0862">Zinc</keyword>
<evidence type="ECO:0000256" key="4">
    <source>
        <dbReference type="ARBA" id="ARBA00022691"/>
    </source>
</evidence>
<evidence type="ECO:0000256" key="6">
    <source>
        <dbReference type="ARBA" id="ARBA00022737"/>
    </source>
</evidence>
<dbReference type="AlphaFoldDB" id="A0A670ZSZ6"/>
<keyword evidence="6" id="KW-0677">Repeat</keyword>
<feature type="region of interest" description="Disordered" evidence="16">
    <location>
        <begin position="267"/>
        <end position="293"/>
    </location>
</feature>